<dbReference type="InterPro" id="IPR015424">
    <property type="entry name" value="PyrdxlP-dep_Trfase"/>
</dbReference>
<dbReference type="GO" id="GO:0019450">
    <property type="term" value="P:L-cysteine catabolic process to pyruvate"/>
    <property type="evidence" value="ECO:0007669"/>
    <property type="project" value="TreeGrafter"/>
</dbReference>
<comment type="catalytic activity">
    <reaction evidence="5">
        <text>L,L-cystathionine + H2O = L-homocysteine + pyruvate + NH4(+)</text>
        <dbReference type="Rhea" id="RHEA:13965"/>
        <dbReference type="ChEBI" id="CHEBI:15361"/>
        <dbReference type="ChEBI" id="CHEBI:15377"/>
        <dbReference type="ChEBI" id="CHEBI:28938"/>
        <dbReference type="ChEBI" id="CHEBI:58161"/>
        <dbReference type="ChEBI" id="CHEBI:58199"/>
    </reaction>
</comment>
<dbReference type="InterPro" id="IPR015421">
    <property type="entry name" value="PyrdxlP-dep_Trfase_major"/>
</dbReference>
<evidence type="ECO:0000256" key="2">
    <source>
        <dbReference type="ARBA" id="ARBA00009077"/>
    </source>
</evidence>
<evidence type="ECO:0000256" key="1">
    <source>
        <dbReference type="ARBA" id="ARBA00001933"/>
    </source>
</evidence>
<dbReference type="InterPro" id="IPR000277">
    <property type="entry name" value="Cys/Met-Metab_PyrdxlP-dep_enz"/>
</dbReference>
<dbReference type="Gene3D" id="3.90.1150.10">
    <property type="entry name" value="Aspartate Aminotransferase, domain 1"/>
    <property type="match status" value="1"/>
</dbReference>
<proteinExistence type="inferred from homology"/>
<evidence type="ECO:0000256" key="7">
    <source>
        <dbReference type="RuleBase" id="RU362118"/>
    </source>
</evidence>
<evidence type="ECO:0000313" key="12">
    <source>
        <dbReference type="EMBL" id="PNR00864.1"/>
    </source>
</evidence>
<dbReference type="Gene3D" id="3.40.640.10">
    <property type="entry name" value="Type I PLP-dependent aspartate aminotransferase-like (Major domain)"/>
    <property type="match status" value="1"/>
</dbReference>
<dbReference type="GO" id="GO:0047804">
    <property type="term" value="F:cysteine-S-conjugate beta-lyase activity"/>
    <property type="evidence" value="ECO:0007669"/>
    <property type="project" value="UniProtKB-EC"/>
</dbReference>
<dbReference type="PIRSF" id="PIRSF001434">
    <property type="entry name" value="CGS"/>
    <property type="match status" value="1"/>
</dbReference>
<dbReference type="EMBL" id="POWG01000001">
    <property type="protein sequence ID" value="PNR00864.1"/>
    <property type="molecule type" value="Genomic_DNA"/>
</dbReference>
<dbReference type="InterPro" id="IPR006233">
    <property type="entry name" value="Cys_b_lyase_bac"/>
</dbReference>
<dbReference type="EMBL" id="VEWN01000001">
    <property type="protein sequence ID" value="KAA1059007.1"/>
    <property type="molecule type" value="Genomic_DNA"/>
</dbReference>
<dbReference type="FunFam" id="3.40.640.10:FF:000046">
    <property type="entry name" value="Cystathionine gamma-lyase"/>
    <property type="match status" value="1"/>
</dbReference>
<dbReference type="GO" id="GO:0030170">
    <property type="term" value="F:pyridoxal phosphate binding"/>
    <property type="evidence" value="ECO:0007669"/>
    <property type="project" value="InterPro"/>
</dbReference>
<accession>A0A060DFQ2</accession>
<dbReference type="PANTHER" id="PTHR43500:SF1">
    <property type="entry name" value="CYSTATHIONINE BETA-LYASE-RELATED"/>
    <property type="match status" value="1"/>
</dbReference>
<evidence type="ECO:0000313" key="11">
    <source>
        <dbReference type="EMBL" id="MFL7900049.1"/>
    </source>
</evidence>
<comment type="similarity">
    <text evidence="2 7">Belongs to the trans-sulfuration enzymes family.</text>
</comment>
<dbReference type="EC" id="4.4.1.13" evidence="11"/>
<keyword evidence="3 6" id="KW-0663">Pyridoxal phosphate</keyword>
<reference evidence="9 13" key="1">
    <citation type="journal article" date="2014" name="Genome Announc.">
        <title>Complete Genome Sequence of the Model Rhizosphere Strain Azospirillum brasilense Az39, Successfully Applied in Agriculture.</title>
        <authorList>
            <person name="Rivera D."/>
            <person name="Revale S."/>
            <person name="Molina R."/>
            <person name="Gualpa J."/>
            <person name="Puente M."/>
            <person name="Maroniche G."/>
            <person name="Paris G."/>
            <person name="Baker D."/>
            <person name="Clavijo B."/>
            <person name="McLay K."/>
            <person name="Spaepen S."/>
            <person name="Perticari A."/>
            <person name="Vazquez M."/>
            <person name="Wisniewski-Dye F."/>
            <person name="Watkins C."/>
            <person name="Martinez-Abarca F."/>
            <person name="Vanderleyden J."/>
            <person name="Cassan F."/>
        </authorList>
    </citation>
    <scope>NUCLEOTIDE SEQUENCE [LARGE SCALE GENOMIC DNA]</scope>
    <source>
        <strain evidence="9 13">Az39</strain>
    </source>
</reference>
<evidence type="ECO:0000313" key="9">
    <source>
        <dbReference type="EMBL" id="AIB11672.1"/>
    </source>
</evidence>
<evidence type="ECO:0000313" key="10">
    <source>
        <dbReference type="EMBL" id="KAA1059007.1"/>
    </source>
</evidence>
<dbReference type="Pfam" id="PF01053">
    <property type="entry name" value="Cys_Met_Meta_PP"/>
    <property type="match status" value="1"/>
</dbReference>
<evidence type="ECO:0000313" key="16">
    <source>
        <dbReference type="Proteomes" id="UP001628281"/>
    </source>
</evidence>
<protein>
    <submittedName>
        <fullName evidence="9">Cystathionine beta-lyase</fullName>
        <ecNumber evidence="11">4.4.1.13</ecNumber>
        <ecNumber evidence="9">4.4.1.8</ecNumber>
    </submittedName>
</protein>
<evidence type="ECO:0000313" key="15">
    <source>
        <dbReference type="Proteomes" id="UP000325333"/>
    </source>
</evidence>
<feature type="region of interest" description="Disordered" evidence="8">
    <location>
        <begin position="1"/>
        <end position="24"/>
    </location>
</feature>
<accession>A0A2K1G7T7</accession>
<evidence type="ECO:0000256" key="5">
    <source>
        <dbReference type="ARBA" id="ARBA00047517"/>
    </source>
</evidence>
<dbReference type="KEGG" id="abq:ABAZ39_06545"/>
<comment type="cofactor">
    <cofactor evidence="1 7">
        <name>pyridoxal 5'-phosphate</name>
        <dbReference type="ChEBI" id="CHEBI:597326"/>
    </cofactor>
</comment>
<gene>
    <name evidence="11" type="primary">metC</name>
    <name evidence="9" type="ORF">ABAZ39_06545</name>
    <name evidence="11" type="ORF">ACJ41P_02870</name>
    <name evidence="12" type="ORF">C1S70_01825</name>
    <name evidence="10" type="ORF">FH063_001207</name>
</gene>
<dbReference type="GO" id="GO:0019346">
    <property type="term" value="P:transsulfuration"/>
    <property type="evidence" value="ECO:0007669"/>
    <property type="project" value="InterPro"/>
</dbReference>
<sequence length="392" mass="42041">MKDARKDTVLGHAGRSPRENHGIVNPPVYHCSTVLFPTLEDLEAGDQAPFDRINYGRIGTPTTLAFEQAIAELEGAYRAVNTGSGLNAIATALFAFTKTGDHVLITDSAYGPTRRFANDTLVPYGVEVEYFDPTIGAGITGLLKPNTSVVFLESPGSLTFEVQDVPAIAAAAKTVGATVMIDNTWATPLFFQPLQHGVDVSIHSATKYIVGHADAMLGVISCANEAQWLAVKKAATRTGTCAGPDDIYLGLRGLRTLAVRLKQHEASALALAEWLSKQPEVTRVLHPALPDCPGHELWKRDIGRSSGLFSIVMNAVPKPALSAMLNSLELFGMGYSWGGFESLILPARPAAVRTATRWTDPGTMLRLHAGLEDADDLIRDLDGAFARLRAAL</sequence>
<dbReference type="InterPro" id="IPR015422">
    <property type="entry name" value="PyrdxlP-dep_Trfase_small"/>
</dbReference>
<evidence type="ECO:0000256" key="3">
    <source>
        <dbReference type="ARBA" id="ARBA00022898"/>
    </source>
</evidence>
<name>A0A060DFQ2_9PROT</name>
<dbReference type="SUPFAM" id="SSF53383">
    <property type="entry name" value="PLP-dependent transferases"/>
    <property type="match status" value="1"/>
</dbReference>
<dbReference type="Proteomes" id="UP001628281">
    <property type="component" value="Unassembled WGS sequence"/>
</dbReference>
<dbReference type="AlphaFoldDB" id="A0A060DFQ2"/>
<evidence type="ECO:0000256" key="4">
    <source>
        <dbReference type="ARBA" id="ARBA00023239"/>
    </source>
</evidence>
<dbReference type="Proteomes" id="UP000236268">
    <property type="component" value="Unassembled WGS sequence"/>
</dbReference>
<keyword evidence="16" id="KW-1185">Reference proteome</keyword>
<reference evidence="12 14" key="2">
    <citation type="submission" date="2018-01" db="EMBL/GenBank/DDBJ databases">
        <title>Whole genome sequence of Azospirillum brasilense REC3 isolated from strawberry roots.</title>
        <authorList>
            <person name="Fontana C.A."/>
            <person name="Salazar S.M."/>
            <person name="Bassi D."/>
            <person name="Puglisi E."/>
            <person name="Lovaisa N.C."/>
            <person name="Toffoli L.M."/>
            <person name="Pedraza R."/>
            <person name="Cocconcelli P.S."/>
        </authorList>
    </citation>
    <scope>NUCLEOTIDE SEQUENCE [LARGE SCALE GENOMIC DNA]</scope>
    <source>
        <strain evidence="12 14">REC3</strain>
    </source>
</reference>
<evidence type="ECO:0000256" key="6">
    <source>
        <dbReference type="PIRSR" id="PIRSR001434-2"/>
    </source>
</evidence>
<dbReference type="PANTHER" id="PTHR43500">
    <property type="entry name" value="CYSTATHIONINE BETA-LYASE-RELATED"/>
    <property type="match status" value="1"/>
</dbReference>
<evidence type="ECO:0000256" key="8">
    <source>
        <dbReference type="SAM" id="MobiDB-lite"/>
    </source>
</evidence>
<reference evidence="11 16" key="4">
    <citation type="submission" date="2024-11" db="EMBL/GenBank/DDBJ databases">
        <title>Draft genome sequences of two bacteria associated to sugarcane roots in Colombia.</title>
        <authorList>
            <person name="Pardo-Diaz S."/>
            <person name="Masmela-Mendoza J."/>
            <person name="Delgadillo-Duran P."/>
            <person name="Bautista E.J."/>
            <person name="Rojas-Tapias D.F."/>
        </authorList>
    </citation>
    <scope>NUCLEOTIDE SEQUENCE [LARGE SCALE GENOMIC DNA]</scope>
    <source>
        <strain evidence="11 16">Ap18</strain>
    </source>
</reference>
<reference evidence="10 15" key="3">
    <citation type="submission" date="2019-07" db="EMBL/GenBank/DDBJ databases">
        <title>Genome sequencing of the stress-tolerant strain Azospirillum brasilense Az19.</title>
        <authorList>
            <person name="Maroniche G.A."/>
            <person name="Garcia J.E."/>
            <person name="Pagnussat L."/>
            <person name="Amenta M."/>
            <person name="Creus C.M."/>
        </authorList>
    </citation>
    <scope>NUCLEOTIDE SEQUENCE [LARGE SCALE GENOMIC DNA]</scope>
    <source>
        <strain evidence="10 15">Az19</strain>
    </source>
</reference>
<organism evidence="9 13">
    <name type="scientific">Azospirillum argentinense</name>
    <dbReference type="NCBI Taxonomy" id="2970906"/>
    <lineage>
        <taxon>Bacteria</taxon>
        <taxon>Pseudomonadati</taxon>
        <taxon>Pseudomonadota</taxon>
        <taxon>Alphaproteobacteria</taxon>
        <taxon>Rhodospirillales</taxon>
        <taxon>Azospirillaceae</taxon>
        <taxon>Azospirillum</taxon>
    </lineage>
</organism>
<dbReference type="EMBL" id="CP007793">
    <property type="protein sequence ID" value="AIB11672.1"/>
    <property type="molecule type" value="Genomic_DNA"/>
</dbReference>
<evidence type="ECO:0000313" key="13">
    <source>
        <dbReference type="Proteomes" id="UP000027186"/>
    </source>
</evidence>
<dbReference type="RefSeq" id="WP_038527791.1">
    <property type="nucleotide sequence ID" value="NZ_CP007793.1"/>
</dbReference>
<dbReference type="OrthoDB" id="9790858at2"/>
<evidence type="ECO:0000313" key="14">
    <source>
        <dbReference type="Proteomes" id="UP000236268"/>
    </source>
</evidence>
<dbReference type="NCBIfam" id="TIGR01324">
    <property type="entry name" value="cysta_beta_ly_B"/>
    <property type="match status" value="1"/>
</dbReference>
<dbReference type="Proteomes" id="UP000325333">
    <property type="component" value="Unassembled WGS sequence"/>
</dbReference>
<dbReference type="CDD" id="cd00614">
    <property type="entry name" value="CGS_like"/>
    <property type="match status" value="1"/>
</dbReference>
<keyword evidence="4 9" id="KW-0456">Lyase</keyword>
<dbReference type="EC" id="4.4.1.8" evidence="9"/>
<feature type="modified residue" description="N6-(pyridoxal phosphate)lysine" evidence="6">
    <location>
        <position position="207"/>
    </location>
</feature>
<dbReference type="Proteomes" id="UP000027186">
    <property type="component" value="Chromosome"/>
</dbReference>
<dbReference type="EMBL" id="JBJLSN010000003">
    <property type="protein sequence ID" value="MFL7900049.1"/>
    <property type="molecule type" value="Genomic_DNA"/>
</dbReference>